<dbReference type="PANTHER" id="PTHR48103:SF2">
    <property type="entry name" value="MIDASIN"/>
    <property type="match status" value="1"/>
</dbReference>
<feature type="region of interest" description="Disordered" evidence="3">
    <location>
        <begin position="435"/>
        <end position="594"/>
    </location>
</feature>
<dbReference type="GO" id="GO:0000027">
    <property type="term" value="P:ribosomal large subunit assembly"/>
    <property type="evidence" value="ECO:0007669"/>
    <property type="project" value="TreeGrafter"/>
</dbReference>
<dbReference type="GO" id="GO:0030687">
    <property type="term" value="C:preribosome, large subunit precursor"/>
    <property type="evidence" value="ECO:0007669"/>
    <property type="project" value="TreeGrafter"/>
</dbReference>
<feature type="compositionally biased region" description="Basic and acidic residues" evidence="3">
    <location>
        <begin position="561"/>
        <end position="573"/>
    </location>
</feature>
<protein>
    <recommendedName>
        <fullName evidence="6">Midasin</fullName>
    </recommendedName>
</protein>
<keyword evidence="1" id="KW-0547">Nucleotide-binding</keyword>
<evidence type="ECO:0000256" key="2">
    <source>
        <dbReference type="ARBA" id="ARBA00022840"/>
    </source>
</evidence>
<reference evidence="4 5" key="2">
    <citation type="submission" date="2020-07" db="EMBL/GenBank/DDBJ databases">
        <title>Genome assembly of wild tea tree DASZ reveals pedigree and selection history of tea varieties.</title>
        <authorList>
            <person name="Zhang W."/>
        </authorList>
    </citation>
    <scope>NUCLEOTIDE SEQUENCE [LARGE SCALE GENOMIC DNA]</scope>
    <source>
        <strain evidence="5">cv. G240</strain>
        <tissue evidence="4">Leaf</tissue>
    </source>
</reference>
<dbReference type="AlphaFoldDB" id="A0A7J7FXV9"/>
<feature type="compositionally biased region" description="Acidic residues" evidence="3">
    <location>
        <begin position="495"/>
        <end position="511"/>
    </location>
</feature>
<proteinExistence type="predicted"/>
<accession>A0A7J7FXV9</accession>
<sequence>MCNICQQFWKHIEDKRRSIEKELKELLKLCRWELPESYVSIESSKRTRQKLRKLIQKYTDLLEQPIMLIINKDAPQKGIKAQSVPQGPKLHTDSFDKNREMLNVACDQILSRDKDRSTWFIDWRKKVDYALQNLHLERAPESTCIAYQEESKQVWCTIENISRTAIDCSDLWKEENKSLGKRRALADLLKLLESCGLSKHRSTNFEDQFESNQSNWWILKPSYDRKHLLMKQGGPSSKDLFAALCQQHPGLPLESLDREWETANQYYFRSMASVHLLQQICLNFHKDFTLEQDLLDRYLIGLDRVVTSLATSLHPCVVSKQMEQLVFQNFQMIKEFEENLGAFLLQDEDRRSVKMVLLGRFEDILKKLNDEQDDLNEVPGKDAKGIEMEQDFAANTFSVTEESADYDNEDDEDGQLEFAMGEIGDDGEIIDENLWDKNDEENPNNAKEKYESGPLVKDTYCSGRELRAKEDSDSATLADEAGELNPNELNKQEAENENQDDLDNSENVEDMNMDKEEAFADQTGLKVDKPNQASEDTEMDEQEGADTMEDDGPEVLDESDENKNGDDEKHESLDEGLEEAETEQLRGNPTKPLS</sequence>
<dbReference type="GO" id="GO:0000055">
    <property type="term" value="P:ribosomal large subunit export from nucleus"/>
    <property type="evidence" value="ECO:0007669"/>
    <property type="project" value="TreeGrafter"/>
</dbReference>
<evidence type="ECO:0000313" key="5">
    <source>
        <dbReference type="Proteomes" id="UP000593564"/>
    </source>
</evidence>
<keyword evidence="5" id="KW-1185">Reference proteome</keyword>
<feature type="compositionally biased region" description="Acidic residues" evidence="3">
    <location>
        <begin position="535"/>
        <end position="560"/>
    </location>
</feature>
<dbReference type="EMBL" id="JACBKZ010000014">
    <property type="protein sequence ID" value="KAF5931804.1"/>
    <property type="molecule type" value="Genomic_DNA"/>
</dbReference>
<name>A0A7J7FXV9_CAMSI</name>
<dbReference type="PANTHER" id="PTHR48103">
    <property type="entry name" value="MIDASIN-RELATED"/>
    <property type="match status" value="1"/>
</dbReference>
<organism evidence="4 5">
    <name type="scientific">Camellia sinensis</name>
    <name type="common">Tea plant</name>
    <name type="synonym">Thea sinensis</name>
    <dbReference type="NCBI Taxonomy" id="4442"/>
    <lineage>
        <taxon>Eukaryota</taxon>
        <taxon>Viridiplantae</taxon>
        <taxon>Streptophyta</taxon>
        <taxon>Embryophyta</taxon>
        <taxon>Tracheophyta</taxon>
        <taxon>Spermatophyta</taxon>
        <taxon>Magnoliopsida</taxon>
        <taxon>eudicotyledons</taxon>
        <taxon>Gunneridae</taxon>
        <taxon>Pentapetalae</taxon>
        <taxon>asterids</taxon>
        <taxon>Ericales</taxon>
        <taxon>Theaceae</taxon>
        <taxon>Camellia</taxon>
    </lineage>
</organism>
<reference evidence="5" key="1">
    <citation type="journal article" date="2020" name="Nat. Commun.">
        <title>Genome assembly of wild tea tree DASZ reveals pedigree and selection history of tea varieties.</title>
        <authorList>
            <person name="Zhang W."/>
            <person name="Zhang Y."/>
            <person name="Qiu H."/>
            <person name="Guo Y."/>
            <person name="Wan H."/>
            <person name="Zhang X."/>
            <person name="Scossa F."/>
            <person name="Alseekh S."/>
            <person name="Zhang Q."/>
            <person name="Wang P."/>
            <person name="Xu L."/>
            <person name="Schmidt M.H."/>
            <person name="Jia X."/>
            <person name="Li D."/>
            <person name="Zhu A."/>
            <person name="Guo F."/>
            <person name="Chen W."/>
            <person name="Ni D."/>
            <person name="Usadel B."/>
            <person name="Fernie A.R."/>
            <person name="Wen W."/>
        </authorList>
    </citation>
    <scope>NUCLEOTIDE SEQUENCE [LARGE SCALE GENOMIC DNA]</scope>
    <source>
        <strain evidence="5">cv. G240</strain>
    </source>
</reference>
<gene>
    <name evidence="4" type="ORF">HYC85_027975</name>
</gene>
<evidence type="ECO:0008006" key="6">
    <source>
        <dbReference type="Google" id="ProtNLM"/>
    </source>
</evidence>
<comment type="caution">
    <text evidence="4">The sequence shown here is derived from an EMBL/GenBank/DDBJ whole genome shotgun (WGS) entry which is preliminary data.</text>
</comment>
<evidence type="ECO:0000313" key="4">
    <source>
        <dbReference type="EMBL" id="KAF5931804.1"/>
    </source>
</evidence>
<evidence type="ECO:0000256" key="3">
    <source>
        <dbReference type="SAM" id="MobiDB-lite"/>
    </source>
</evidence>
<keyword evidence="2" id="KW-0067">ATP-binding</keyword>
<dbReference type="GO" id="GO:0005524">
    <property type="term" value="F:ATP binding"/>
    <property type="evidence" value="ECO:0007669"/>
    <property type="project" value="UniProtKB-KW"/>
</dbReference>
<evidence type="ECO:0000256" key="1">
    <source>
        <dbReference type="ARBA" id="ARBA00022741"/>
    </source>
</evidence>
<feature type="compositionally biased region" description="Polar residues" evidence="3">
    <location>
        <begin position="585"/>
        <end position="594"/>
    </location>
</feature>
<dbReference type="GO" id="GO:0005634">
    <property type="term" value="C:nucleus"/>
    <property type="evidence" value="ECO:0007669"/>
    <property type="project" value="TreeGrafter"/>
</dbReference>
<dbReference type="Proteomes" id="UP000593564">
    <property type="component" value="Unassembled WGS sequence"/>
</dbReference>